<accession>A0A6C0BNM0</accession>
<evidence type="ECO:0000313" key="1">
    <source>
        <dbReference type="EMBL" id="QHS93796.1"/>
    </source>
</evidence>
<protein>
    <submittedName>
        <fullName evidence="1">Uncharacterized protein</fullName>
    </submittedName>
</protein>
<proteinExistence type="predicted"/>
<dbReference type="EMBL" id="MN739209">
    <property type="protein sequence ID" value="QHS93796.1"/>
    <property type="molecule type" value="Genomic_DNA"/>
</dbReference>
<reference evidence="1" key="1">
    <citation type="journal article" date="2020" name="Nature">
        <title>Giant virus diversity and host interactions through global metagenomics.</title>
        <authorList>
            <person name="Schulz F."/>
            <person name="Roux S."/>
            <person name="Paez-Espino D."/>
            <person name="Jungbluth S."/>
            <person name="Walsh D.A."/>
            <person name="Denef V.J."/>
            <person name="McMahon K.D."/>
            <person name="Konstantinidis K.T."/>
            <person name="Eloe-Fadrosh E.A."/>
            <person name="Kyrpides N.C."/>
            <person name="Woyke T."/>
        </authorList>
    </citation>
    <scope>NUCLEOTIDE SEQUENCE</scope>
    <source>
        <strain evidence="1">GVMAG-M-3300018080-19</strain>
    </source>
</reference>
<organism evidence="1">
    <name type="scientific">viral metagenome</name>
    <dbReference type="NCBI Taxonomy" id="1070528"/>
    <lineage>
        <taxon>unclassified sequences</taxon>
        <taxon>metagenomes</taxon>
        <taxon>organismal metagenomes</taxon>
    </lineage>
</organism>
<name>A0A6C0BNM0_9ZZZZ</name>
<dbReference type="AlphaFoldDB" id="A0A6C0BNM0"/>
<sequence>MPYANCRRCGRYGWVESNSKCEKCGGKTTYVPKCTGCGLVKTLDGSGRCSDCVERLGSGNSNDCIVS</sequence>